<dbReference type="InterPro" id="IPR058031">
    <property type="entry name" value="AAA_lid_NorR"/>
</dbReference>
<evidence type="ECO:0000256" key="5">
    <source>
        <dbReference type="ARBA" id="ARBA00023163"/>
    </source>
</evidence>
<comment type="caution">
    <text evidence="8">The sequence shown here is derived from an EMBL/GenBank/DDBJ whole genome shotgun (WGS) entry which is preliminary data.</text>
</comment>
<dbReference type="InterPro" id="IPR002078">
    <property type="entry name" value="Sigma_54_int"/>
</dbReference>
<dbReference type="InterPro" id="IPR025944">
    <property type="entry name" value="Sigma_54_int_dom_CS"/>
</dbReference>
<feature type="coiled-coil region" evidence="6">
    <location>
        <begin position="259"/>
        <end position="286"/>
    </location>
</feature>
<dbReference type="SUPFAM" id="SSF55781">
    <property type="entry name" value="GAF domain-like"/>
    <property type="match status" value="1"/>
</dbReference>
<dbReference type="SMART" id="SM00382">
    <property type="entry name" value="AAA"/>
    <property type="match status" value="1"/>
</dbReference>
<dbReference type="Gene3D" id="1.10.10.60">
    <property type="entry name" value="Homeodomain-like"/>
    <property type="match status" value="1"/>
</dbReference>
<dbReference type="InterPro" id="IPR027417">
    <property type="entry name" value="P-loop_NTPase"/>
</dbReference>
<dbReference type="InterPro" id="IPR002197">
    <property type="entry name" value="HTH_Fis"/>
</dbReference>
<dbReference type="FunFam" id="3.40.50.300:FF:000006">
    <property type="entry name" value="DNA-binding transcriptional regulator NtrC"/>
    <property type="match status" value="1"/>
</dbReference>
<organism evidence="8 9">
    <name type="scientific">Candidatus Acidulodesulfobacterium ferriphilum</name>
    <dbReference type="NCBI Taxonomy" id="2597223"/>
    <lineage>
        <taxon>Bacteria</taxon>
        <taxon>Deltaproteobacteria</taxon>
        <taxon>Candidatus Acidulodesulfobacterales</taxon>
        <taxon>Candidatus Acidulodesulfobacterium</taxon>
    </lineage>
</organism>
<name>A0A519BC61_9DELT</name>
<evidence type="ECO:0000313" key="9">
    <source>
        <dbReference type="Proteomes" id="UP000320813"/>
    </source>
</evidence>
<proteinExistence type="predicted"/>
<dbReference type="InterPro" id="IPR003593">
    <property type="entry name" value="AAA+_ATPase"/>
</dbReference>
<reference evidence="8 9" key="1">
    <citation type="submission" date="2019-01" db="EMBL/GenBank/DDBJ databases">
        <title>Insights into ecological role of a new deltaproteobacterial order Candidatus Sinidesulfobacterales (Sva0485) by metagenomics and metatranscriptomics.</title>
        <authorList>
            <person name="Tan S."/>
            <person name="Liu J."/>
            <person name="Fang Y."/>
            <person name="Hedlund B.P."/>
            <person name="Lian Z.H."/>
            <person name="Huang L.Y."/>
            <person name="Li J.T."/>
            <person name="Huang L.N."/>
            <person name="Li W.J."/>
            <person name="Jiang H.C."/>
            <person name="Dong H.L."/>
            <person name="Shu W.S."/>
        </authorList>
    </citation>
    <scope>NUCLEOTIDE SEQUENCE [LARGE SCALE GENOMIC DNA]</scope>
    <source>
        <strain evidence="8">AP3</strain>
    </source>
</reference>
<evidence type="ECO:0000259" key="7">
    <source>
        <dbReference type="PROSITE" id="PS50045"/>
    </source>
</evidence>
<dbReference type="GO" id="GO:0005524">
    <property type="term" value="F:ATP binding"/>
    <property type="evidence" value="ECO:0007669"/>
    <property type="project" value="UniProtKB-KW"/>
</dbReference>
<evidence type="ECO:0000256" key="3">
    <source>
        <dbReference type="ARBA" id="ARBA00023015"/>
    </source>
</evidence>
<evidence type="ECO:0000256" key="2">
    <source>
        <dbReference type="ARBA" id="ARBA00022840"/>
    </source>
</evidence>
<dbReference type="Pfam" id="PF02954">
    <property type="entry name" value="HTH_8"/>
    <property type="match status" value="1"/>
</dbReference>
<dbReference type="SUPFAM" id="SSF52540">
    <property type="entry name" value="P-loop containing nucleoside triphosphate hydrolases"/>
    <property type="match status" value="1"/>
</dbReference>
<dbReference type="Pfam" id="PF13185">
    <property type="entry name" value="GAF_2"/>
    <property type="match status" value="1"/>
</dbReference>
<keyword evidence="5" id="KW-0804">Transcription</keyword>
<keyword evidence="4" id="KW-0238">DNA-binding</keyword>
<accession>A0A519BC61</accession>
<dbReference type="InterPro" id="IPR009057">
    <property type="entry name" value="Homeodomain-like_sf"/>
</dbReference>
<keyword evidence="3" id="KW-0805">Transcription regulation</keyword>
<keyword evidence="2" id="KW-0067">ATP-binding</keyword>
<dbReference type="PANTHER" id="PTHR32071">
    <property type="entry name" value="TRANSCRIPTIONAL REGULATORY PROTEIN"/>
    <property type="match status" value="1"/>
</dbReference>
<evidence type="ECO:0000256" key="4">
    <source>
        <dbReference type="ARBA" id="ARBA00023125"/>
    </source>
</evidence>
<dbReference type="Gene3D" id="3.30.450.40">
    <property type="match status" value="1"/>
</dbReference>
<dbReference type="PROSITE" id="PS50045">
    <property type="entry name" value="SIGMA54_INTERACT_4"/>
    <property type="match status" value="1"/>
</dbReference>
<sequence length="609" mass="68365">MKEFNLKKFFKKKENSALLDSIINLSSEPVSVFDNNGNRIAGEPSAAKTSFFPIKIDGEEIGRVSGKPGAEAAAIMSHFIRSRLVQRSLAEEILQKYKEYDLLYNINDRMSLCPKSAEIADFIIGELLRLIRFEYASIIIFNEADKTLDILSSFGKNYDGAGYKKNIEKINIKVFKSGKGEIINENIEKDWGGRKKAKIISDRDGYSFMSIPLKTKGKIIGLINVCSFKEATYYIASDFKILSTIASYAANSIEITRLYNIEKERADKLQKKNKELNTVKDIIANENINLKQNLRQKFSPKKILGISGQVKNLLDKIDKIADISSNVLITGESGTGKELAAKAIHYSSARAEKPFVAVNCSAIPESIFESELFGIEKGVATGVDKRRGRVLDADKGTLFLDEIGDMPLSGQAKVLRMIQDREVIPVGGSKPAPFDARIIAATNKNLKKEITDGNFRKDLFYRLNVINIDMPPLRDRKEDIAVLANYFLKNNAVRLERRSMQFTPDAMDVLTNYDWPGNIRELENEIERAVALNISGKITFEDLSGNIRKYNSPNGNNNAEDEQMANIEENETVLIRKALEKSRWNKTAAAKMLGITREGLRKKMIRLGV</sequence>
<dbReference type="GO" id="GO:0006355">
    <property type="term" value="P:regulation of DNA-templated transcription"/>
    <property type="evidence" value="ECO:0007669"/>
    <property type="project" value="InterPro"/>
</dbReference>
<dbReference type="AlphaFoldDB" id="A0A519BC61"/>
<keyword evidence="6" id="KW-0175">Coiled coil</keyword>
<dbReference type="Gene3D" id="1.10.8.60">
    <property type="match status" value="1"/>
</dbReference>
<dbReference type="InterPro" id="IPR029016">
    <property type="entry name" value="GAF-like_dom_sf"/>
</dbReference>
<dbReference type="InterPro" id="IPR003018">
    <property type="entry name" value="GAF"/>
</dbReference>
<dbReference type="GO" id="GO:0043565">
    <property type="term" value="F:sequence-specific DNA binding"/>
    <property type="evidence" value="ECO:0007669"/>
    <property type="project" value="InterPro"/>
</dbReference>
<keyword evidence="1" id="KW-0547">Nucleotide-binding</keyword>
<dbReference type="PRINTS" id="PR01590">
    <property type="entry name" value="HTHFIS"/>
</dbReference>
<feature type="domain" description="Sigma-54 factor interaction" evidence="7">
    <location>
        <begin position="303"/>
        <end position="531"/>
    </location>
</feature>
<dbReference type="Pfam" id="PF25601">
    <property type="entry name" value="AAA_lid_14"/>
    <property type="match status" value="1"/>
</dbReference>
<dbReference type="CDD" id="cd00009">
    <property type="entry name" value="AAA"/>
    <property type="match status" value="1"/>
</dbReference>
<evidence type="ECO:0000313" key="8">
    <source>
        <dbReference type="EMBL" id="RZD14808.1"/>
    </source>
</evidence>
<evidence type="ECO:0000256" key="1">
    <source>
        <dbReference type="ARBA" id="ARBA00022741"/>
    </source>
</evidence>
<evidence type="ECO:0000256" key="6">
    <source>
        <dbReference type="SAM" id="Coils"/>
    </source>
</evidence>
<dbReference type="InterPro" id="IPR025943">
    <property type="entry name" value="Sigma_54_int_dom_ATP-bd_2"/>
</dbReference>
<dbReference type="PANTHER" id="PTHR32071:SF57">
    <property type="entry name" value="C4-DICARBOXYLATE TRANSPORT TRANSCRIPTIONAL REGULATORY PROTEIN DCTD"/>
    <property type="match status" value="1"/>
</dbReference>
<dbReference type="PROSITE" id="PS00676">
    <property type="entry name" value="SIGMA54_INTERACT_2"/>
    <property type="match status" value="1"/>
</dbReference>
<protein>
    <recommendedName>
        <fullName evidence="7">Sigma-54 factor interaction domain-containing protein</fullName>
    </recommendedName>
</protein>
<dbReference type="EMBL" id="SGBD01000001">
    <property type="protein sequence ID" value="RZD14808.1"/>
    <property type="molecule type" value="Genomic_DNA"/>
</dbReference>
<gene>
    <name evidence="8" type="ORF">EVJ47_00535</name>
</gene>
<dbReference type="PROSITE" id="PS00688">
    <property type="entry name" value="SIGMA54_INTERACT_3"/>
    <property type="match status" value="1"/>
</dbReference>
<dbReference type="Pfam" id="PF00158">
    <property type="entry name" value="Sigma54_activat"/>
    <property type="match status" value="1"/>
</dbReference>
<dbReference type="Gene3D" id="3.40.50.300">
    <property type="entry name" value="P-loop containing nucleotide triphosphate hydrolases"/>
    <property type="match status" value="1"/>
</dbReference>
<dbReference type="Proteomes" id="UP000320813">
    <property type="component" value="Unassembled WGS sequence"/>
</dbReference>
<dbReference type="SUPFAM" id="SSF46689">
    <property type="entry name" value="Homeodomain-like"/>
    <property type="match status" value="1"/>
</dbReference>